<dbReference type="Proteomes" id="UP000030693">
    <property type="component" value="Unassembled WGS sequence"/>
</dbReference>
<protein>
    <submittedName>
        <fullName evidence="3">Uncharacterized protein</fullName>
    </submittedName>
</protein>
<name>A0A058Z826_FONAL</name>
<sequence>MAAAGQAAIGASPEPPVSGSAVKVPYTQDPGAGAAPDIQECDIECDEMPAKVLSNIHSAVMERVTSLEPPVREPPLVHFLPDYPEEEAPTDSASVLMRQWHCHMPLRGALPDLHPLTRSPVPLSSLGFFPAEADLGGASTEGPPELPRARPSDKGDLYSFSQACQLGIVTMRMPLEDGLTEEDVAVLLHDRQLVVMVSDSPVVFGTLFASIHPRNSCWSVCCSLDGAVLLVELCTVRSISWPVLLTPGPNNAMDAHSRYLLALTQTGPEARLSMLAAAKMAHAKAIRVFLLSFPTAHNREMSAREFWDYWAVLSVAVEGGCDKACLTMALLYLQGHTHMSPSPRYALALLEAYTDRVPRVTMPDGTTQPLYHLPTTATNLMALAHFLAGAIHEAGVDGPRNVSEAAGHFIRATMHFLTPEFHNICFHILTHMKGTDRRLLFLLMWFVSASPEDDVWMYLKKMPIGAPLAAACLLLPCPSRLRAALQEGVLDRVAAEAAHLPDTFARQMSPTLLQVASSLLSNAVFPIVEHEPRLVGLSFFLTRVEDDQSRKTSWWSMPMVLPALGLSAAALATGVLIALNNRR</sequence>
<reference evidence="3" key="1">
    <citation type="submission" date="2013-04" db="EMBL/GenBank/DDBJ databases">
        <title>The Genome Sequence of Fonticula alba ATCC 38817.</title>
        <authorList>
            <consortium name="The Broad Institute Genomics Platform"/>
            <person name="Russ C."/>
            <person name="Cuomo C."/>
            <person name="Burger G."/>
            <person name="Gray M.W."/>
            <person name="Holland P.W.H."/>
            <person name="King N."/>
            <person name="Lang F.B.F."/>
            <person name="Roger A.J."/>
            <person name="Ruiz-Trillo I."/>
            <person name="Brown M."/>
            <person name="Walker B."/>
            <person name="Young S."/>
            <person name="Zeng Q."/>
            <person name="Gargeya S."/>
            <person name="Fitzgerald M."/>
            <person name="Haas B."/>
            <person name="Abouelleil A."/>
            <person name="Allen A.W."/>
            <person name="Alvarado L."/>
            <person name="Arachchi H.M."/>
            <person name="Berlin A.M."/>
            <person name="Chapman S.B."/>
            <person name="Gainer-Dewar J."/>
            <person name="Goldberg J."/>
            <person name="Griggs A."/>
            <person name="Gujja S."/>
            <person name="Hansen M."/>
            <person name="Howarth C."/>
            <person name="Imamovic A."/>
            <person name="Ireland A."/>
            <person name="Larimer J."/>
            <person name="McCowan C."/>
            <person name="Murphy C."/>
            <person name="Pearson M."/>
            <person name="Poon T.W."/>
            <person name="Priest M."/>
            <person name="Roberts A."/>
            <person name="Saif S."/>
            <person name="Shea T."/>
            <person name="Sisk P."/>
            <person name="Sykes S."/>
            <person name="Wortman J."/>
            <person name="Nusbaum C."/>
            <person name="Birren B."/>
        </authorList>
    </citation>
    <scope>NUCLEOTIDE SEQUENCE [LARGE SCALE GENOMIC DNA]</scope>
    <source>
        <strain evidence="3">ATCC 38817</strain>
    </source>
</reference>
<dbReference type="RefSeq" id="XP_009495659.1">
    <property type="nucleotide sequence ID" value="XM_009497384.1"/>
</dbReference>
<feature type="transmembrane region" description="Helical" evidence="2">
    <location>
        <begin position="554"/>
        <end position="579"/>
    </location>
</feature>
<evidence type="ECO:0000313" key="4">
    <source>
        <dbReference type="Proteomes" id="UP000030693"/>
    </source>
</evidence>
<evidence type="ECO:0000256" key="2">
    <source>
        <dbReference type="SAM" id="Phobius"/>
    </source>
</evidence>
<dbReference type="EMBL" id="KB932205">
    <property type="protein sequence ID" value="KCV70053.1"/>
    <property type="molecule type" value="Genomic_DNA"/>
</dbReference>
<accession>A0A058Z826</accession>
<keyword evidence="2" id="KW-1133">Transmembrane helix</keyword>
<keyword evidence="2" id="KW-0472">Membrane</keyword>
<gene>
    <name evidence="3" type="ORF">H696_03516</name>
</gene>
<proteinExistence type="predicted"/>
<dbReference type="Gene3D" id="2.60.40.790">
    <property type="match status" value="1"/>
</dbReference>
<evidence type="ECO:0000256" key="1">
    <source>
        <dbReference type="SAM" id="MobiDB-lite"/>
    </source>
</evidence>
<evidence type="ECO:0000313" key="3">
    <source>
        <dbReference type="EMBL" id="KCV70053.1"/>
    </source>
</evidence>
<organism evidence="3">
    <name type="scientific">Fonticula alba</name>
    <name type="common">Slime mold</name>
    <dbReference type="NCBI Taxonomy" id="691883"/>
    <lineage>
        <taxon>Eukaryota</taxon>
        <taxon>Rotosphaerida</taxon>
        <taxon>Fonticulaceae</taxon>
        <taxon>Fonticula</taxon>
    </lineage>
</organism>
<dbReference type="GeneID" id="20528241"/>
<keyword evidence="4" id="KW-1185">Reference proteome</keyword>
<keyword evidence="2" id="KW-0812">Transmembrane</keyword>
<dbReference type="InterPro" id="IPR008978">
    <property type="entry name" value="HSP20-like_chaperone"/>
</dbReference>
<feature type="region of interest" description="Disordered" evidence="1">
    <location>
        <begin position="1"/>
        <end position="35"/>
    </location>
</feature>
<feature type="compositionally biased region" description="Low complexity" evidence="1">
    <location>
        <begin position="1"/>
        <end position="11"/>
    </location>
</feature>
<dbReference type="AlphaFoldDB" id="A0A058Z826"/>
<dbReference type="SUPFAM" id="SSF49764">
    <property type="entry name" value="HSP20-like chaperones"/>
    <property type="match status" value="1"/>
</dbReference>